<comment type="caution">
    <text evidence="1">The sequence shown here is derived from an EMBL/GenBank/DDBJ whole genome shotgun (WGS) entry which is preliminary data.</text>
</comment>
<dbReference type="AlphaFoldDB" id="A0A9D4HRK5"/>
<proteinExistence type="predicted"/>
<protein>
    <submittedName>
        <fullName evidence="1">Uncharacterized protein</fullName>
    </submittedName>
</protein>
<reference evidence="1" key="1">
    <citation type="journal article" date="2019" name="bioRxiv">
        <title>The Genome of the Zebra Mussel, Dreissena polymorpha: A Resource for Invasive Species Research.</title>
        <authorList>
            <person name="McCartney M.A."/>
            <person name="Auch B."/>
            <person name="Kono T."/>
            <person name="Mallez S."/>
            <person name="Zhang Y."/>
            <person name="Obille A."/>
            <person name="Becker A."/>
            <person name="Abrahante J.E."/>
            <person name="Garbe J."/>
            <person name="Badalamenti J.P."/>
            <person name="Herman A."/>
            <person name="Mangelson H."/>
            <person name="Liachko I."/>
            <person name="Sullivan S."/>
            <person name="Sone E.D."/>
            <person name="Koren S."/>
            <person name="Silverstein K.A.T."/>
            <person name="Beckman K.B."/>
            <person name="Gohl D.M."/>
        </authorList>
    </citation>
    <scope>NUCLEOTIDE SEQUENCE</scope>
    <source>
        <strain evidence="1">Duluth1</strain>
        <tissue evidence="1">Whole animal</tissue>
    </source>
</reference>
<dbReference type="Proteomes" id="UP000828390">
    <property type="component" value="Unassembled WGS sequence"/>
</dbReference>
<organism evidence="1 2">
    <name type="scientific">Dreissena polymorpha</name>
    <name type="common">Zebra mussel</name>
    <name type="synonym">Mytilus polymorpha</name>
    <dbReference type="NCBI Taxonomy" id="45954"/>
    <lineage>
        <taxon>Eukaryota</taxon>
        <taxon>Metazoa</taxon>
        <taxon>Spiralia</taxon>
        <taxon>Lophotrochozoa</taxon>
        <taxon>Mollusca</taxon>
        <taxon>Bivalvia</taxon>
        <taxon>Autobranchia</taxon>
        <taxon>Heteroconchia</taxon>
        <taxon>Euheterodonta</taxon>
        <taxon>Imparidentia</taxon>
        <taxon>Neoheterodontei</taxon>
        <taxon>Myida</taxon>
        <taxon>Dreissenoidea</taxon>
        <taxon>Dreissenidae</taxon>
        <taxon>Dreissena</taxon>
    </lineage>
</organism>
<dbReference type="EMBL" id="JAIWYP010000012">
    <property type="protein sequence ID" value="KAH3728799.1"/>
    <property type="molecule type" value="Genomic_DNA"/>
</dbReference>
<gene>
    <name evidence="1" type="ORF">DPMN_054761</name>
</gene>
<evidence type="ECO:0000313" key="2">
    <source>
        <dbReference type="Proteomes" id="UP000828390"/>
    </source>
</evidence>
<keyword evidence="2" id="KW-1185">Reference proteome</keyword>
<reference evidence="1" key="2">
    <citation type="submission" date="2020-11" db="EMBL/GenBank/DDBJ databases">
        <authorList>
            <person name="McCartney M.A."/>
            <person name="Auch B."/>
            <person name="Kono T."/>
            <person name="Mallez S."/>
            <person name="Becker A."/>
            <person name="Gohl D.M."/>
            <person name="Silverstein K.A.T."/>
            <person name="Koren S."/>
            <person name="Bechman K.B."/>
            <person name="Herman A."/>
            <person name="Abrahante J.E."/>
            <person name="Garbe J."/>
        </authorList>
    </citation>
    <scope>NUCLEOTIDE SEQUENCE</scope>
    <source>
        <strain evidence="1">Duluth1</strain>
        <tissue evidence="1">Whole animal</tissue>
    </source>
</reference>
<evidence type="ECO:0000313" key="1">
    <source>
        <dbReference type="EMBL" id="KAH3728799.1"/>
    </source>
</evidence>
<sequence length="57" mass="6096">MQESLCTSSPTERATECDPWALFKTSSNRGCLAAAPPEASGRLNSLARCPRVSTLEP</sequence>
<name>A0A9D4HRK5_DREPO</name>
<accession>A0A9D4HRK5</accession>